<dbReference type="PANTHER" id="PTHR43547:SF2">
    <property type="entry name" value="HYBRID SIGNAL TRANSDUCTION HISTIDINE KINASE C"/>
    <property type="match status" value="1"/>
</dbReference>
<dbReference type="AlphaFoldDB" id="A0A1V3NQ72"/>
<evidence type="ECO:0000259" key="5">
    <source>
        <dbReference type="PROSITE" id="PS50109"/>
    </source>
</evidence>
<evidence type="ECO:0000313" key="6">
    <source>
        <dbReference type="EMBL" id="OOG27259.1"/>
    </source>
</evidence>
<name>A0A1V3NQ72_9GAMM</name>
<dbReference type="InterPro" id="IPR029016">
    <property type="entry name" value="GAF-like_dom_sf"/>
</dbReference>
<dbReference type="STRING" id="108003.B1C78_03725"/>
<feature type="transmembrane region" description="Helical" evidence="4">
    <location>
        <begin position="126"/>
        <end position="147"/>
    </location>
</feature>
<evidence type="ECO:0000256" key="1">
    <source>
        <dbReference type="ARBA" id="ARBA00000085"/>
    </source>
</evidence>
<feature type="transmembrane region" description="Helical" evidence="4">
    <location>
        <begin position="223"/>
        <end position="248"/>
    </location>
</feature>
<dbReference type="InterPro" id="IPR014265">
    <property type="entry name" value="XrtA/PrsK"/>
</dbReference>
<dbReference type="EMBL" id="MVBK01000020">
    <property type="protein sequence ID" value="OOG27259.1"/>
    <property type="molecule type" value="Genomic_DNA"/>
</dbReference>
<dbReference type="Gene3D" id="3.30.450.40">
    <property type="match status" value="1"/>
</dbReference>
<reference evidence="6 7" key="1">
    <citation type="submission" date="2017-02" db="EMBL/GenBank/DDBJ databases">
        <title>Genomic diversity within the haloalkaliphilic genus Thioalkalivibrio.</title>
        <authorList>
            <person name="Ahn A.-C."/>
            <person name="Meier-Kolthoff J."/>
            <person name="Overmars L."/>
            <person name="Richter M."/>
            <person name="Woyke T."/>
            <person name="Sorokin D.Y."/>
            <person name="Muyzer G."/>
        </authorList>
    </citation>
    <scope>NUCLEOTIDE SEQUENCE [LARGE SCALE GENOMIC DNA]</scope>
    <source>
        <strain evidence="6 7">ALJD</strain>
    </source>
</reference>
<dbReference type="SMART" id="SM00387">
    <property type="entry name" value="HATPase_c"/>
    <property type="match status" value="1"/>
</dbReference>
<gene>
    <name evidence="6" type="ORF">B1C78_03725</name>
</gene>
<dbReference type="SUPFAM" id="SSF55874">
    <property type="entry name" value="ATPase domain of HSP90 chaperone/DNA topoisomerase II/histidine kinase"/>
    <property type="match status" value="1"/>
</dbReference>
<feature type="transmembrane region" description="Helical" evidence="4">
    <location>
        <begin position="72"/>
        <end position="89"/>
    </location>
</feature>
<dbReference type="InterPro" id="IPR004358">
    <property type="entry name" value="Sig_transdc_His_kin-like_C"/>
</dbReference>
<evidence type="ECO:0000313" key="7">
    <source>
        <dbReference type="Proteomes" id="UP000189462"/>
    </source>
</evidence>
<sequence length="694" mass="76643">MTIGAVGYGIALAAFLALTFVLAIGWQGRVQGALLVVAAVVSMLWAGVMAWGTVAGAQWPRTLLFTDLVRDAAWIAFLWTILWLGHARAGSVRLGVLRILAVLLVLGVLAQGLLLAGLPIEASVQWVLATKVLLIIGALVLVEHVYRTTTPDQRWAIKYLCLGVGALYLYDFLLFSDALLFLGVSPTLWDARGYINALVVPLIAVSAARNPQWSLDVYVSRGVVLHGTTFLVAGVYLLVMAAAGFYVRRFGGEWGAVLQTVLLFGAALLLVALLVSGQLRARLKVFLSKHFFNYRYDYREEWLRFIHTLARSGEPLPERVIRAIAAIVESPGGQIWLREGRQFTARDRLNWPEHERPGEPRDGELASYLHRTGWVIDMDEYRGDADHYGALSLPAWIVEETRLWLIVPLLHEDDLLGFVLLDHSRAGHSINWEDRDLLKTAGRQAASHLAQMQALEALAEARQFEAFNRLSAYVIHDLKNLIAQLSLVVSNARRHGDKPEFLRDAIATVENAVERMNRLMQQLRAGEFTPKLEDVDLADLARRAVSEREGNRPVPVLEVEGNAFPVRAVSDRLLAVIRHLVQNAQEATPPEGHVAVRVWRKDDEVHLTVADTGSGMDRDFVRHRLFRPFDTTKGLTGMGIGAYESRELVRSLGGDVEVTSSPGRGTTFHVYLPLRNGAAAVAPQRPGSVGGGVA</sequence>
<dbReference type="CDD" id="cd00082">
    <property type="entry name" value="HisKA"/>
    <property type="match status" value="1"/>
</dbReference>
<feature type="transmembrane region" description="Helical" evidence="4">
    <location>
        <begin position="159"/>
        <end position="182"/>
    </location>
</feature>
<keyword evidence="6" id="KW-0808">Transferase</keyword>
<accession>A0A1V3NQ72</accession>
<dbReference type="InterPro" id="IPR003018">
    <property type="entry name" value="GAF"/>
</dbReference>
<dbReference type="InterPro" id="IPR036890">
    <property type="entry name" value="HATPase_C_sf"/>
</dbReference>
<feature type="transmembrane region" description="Helical" evidence="4">
    <location>
        <begin position="6"/>
        <end position="26"/>
    </location>
</feature>
<dbReference type="InterPro" id="IPR003661">
    <property type="entry name" value="HisK_dim/P_dom"/>
</dbReference>
<feature type="transmembrane region" description="Helical" evidence="4">
    <location>
        <begin position="254"/>
        <end position="275"/>
    </location>
</feature>
<evidence type="ECO:0000256" key="2">
    <source>
        <dbReference type="ARBA" id="ARBA00012438"/>
    </source>
</evidence>
<organism evidence="6 7">
    <name type="scientific">Thioalkalivibrio denitrificans</name>
    <dbReference type="NCBI Taxonomy" id="108003"/>
    <lineage>
        <taxon>Bacteria</taxon>
        <taxon>Pseudomonadati</taxon>
        <taxon>Pseudomonadota</taxon>
        <taxon>Gammaproteobacteria</taxon>
        <taxon>Chromatiales</taxon>
        <taxon>Ectothiorhodospiraceae</taxon>
        <taxon>Thioalkalivibrio</taxon>
    </lineage>
</organism>
<dbReference type="Pfam" id="PF02518">
    <property type="entry name" value="HATPase_c"/>
    <property type="match status" value="1"/>
</dbReference>
<dbReference type="Gene3D" id="3.30.565.10">
    <property type="entry name" value="Histidine kinase-like ATPase, C-terminal domain"/>
    <property type="match status" value="1"/>
</dbReference>
<feature type="domain" description="Histidine kinase" evidence="5">
    <location>
        <begin position="473"/>
        <end position="676"/>
    </location>
</feature>
<dbReference type="SUPFAM" id="SSF47384">
    <property type="entry name" value="Homodimeric domain of signal transducing histidine kinase"/>
    <property type="match status" value="1"/>
</dbReference>
<evidence type="ECO:0000256" key="4">
    <source>
        <dbReference type="SAM" id="Phobius"/>
    </source>
</evidence>
<feature type="transmembrane region" description="Helical" evidence="4">
    <location>
        <begin position="33"/>
        <end position="52"/>
    </location>
</feature>
<keyword evidence="3" id="KW-0597">Phosphoprotein</keyword>
<dbReference type="EC" id="2.7.13.3" evidence="2"/>
<keyword evidence="7" id="KW-1185">Reference proteome</keyword>
<comment type="caution">
    <text evidence="6">The sequence shown here is derived from an EMBL/GenBank/DDBJ whole genome shotgun (WGS) entry which is preliminary data.</text>
</comment>
<dbReference type="Gene3D" id="1.10.287.130">
    <property type="match status" value="1"/>
</dbReference>
<dbReference type="InterPro" id="IPR005467">
    <property type="entry name" value="His_kinase_dom"/>
</dbReference>
<keyword evidence="4" id="KW-0472">Membrane</keyword>
<keyword evidence="4" id="KW-1133">Transmembrane helix</keyword>
<feature type="transmembrane region" description="Helical" evidence="4">
    <location>
        <begin position="96"/>
        <end position="120"/>
    </location>
</feature>
<dbReference type="NCBIfam" id="TIGR02916">
    <property type="entry name" value="PEP_his_kin"/>
    <property type="match status" value="1"/>
</dbReference>
<dbReference type="InterPro" id="IPR003594">
    <property type="entry name" value="HATPase_dom"/>
</dbReference>
<dbReference type="GO" id="GO:0000155">
    <property type="term" value="F:phosphorelay sensor kinase activity"/>
    <property type="evidence" value="ECO:0007669"/>
    <property type="project" value="InterPro"/>
</dbReference>
<dbReference type="Proteomes" id="UP000189462">
    <property type="component" value="Unassembled WGS sequence"/>
</dbReference>
<dbReference type="PROSITE" id="PS50109">
    <property type="entry name" value="HIS_KIN"/>
    <property type="match status" value="1"/>
</dbReference>
<dbReference type="PRINTS" id="PR00344">
    <property type="entry name" value="BCTRLSENSOR"/>
</dbReference>
<dbReference type="PANTHER" id="PTHR43547">
    <property type="entry name" value="TWO-COMPONENT HISTIDINE KINASE"/>
    <property type="match status" value="1"/>
</dbReference>
<dbReference type="SUPFAM" id="SSF55781">
    <property type="entry name" value="GAF domain-like"/>
    <property type="match status" value="1"/>
</dbReference>
<proteinExistence type="predicted"/>
<dbReference type="InterPro" id="IPR036097">
    <property type="entry name" value="HisK_dim/P_sf"/>
</dbReference>
<dbReference type="Pfam" id="PF13492">
    <property type="entry name" value="GAF_3"/>
    <property type="match status" value="1"/>
</dbReference>
<evidence type="ECO:0000256" key="3">
    <source>
        <dbReference type="ARBA" id="ARBA00022553"/>
    </source>
</evidence>
<keyword evidence="4" id="KW-0812">Transmembrane</keyword>
<protein>
    <recommendedName>
        <fullName evidence="2">histidine kinase</fullName>
        <ecNumber evidence="2">2.7.13.3</ecNumber>
    </recommendedName>
</protein>
<keyword evidence="6" id="KW-0418">Kinase</keyword>
<comment type="catalytic activity">
    <reaction evidence="1">
        <text>ATP + protein L-histidine = ADP + protein N-phospho-L-histidine.</text>
        <dbReference type="EC" id="2.7.13.3"/>
    </reaction>
</comment>